<comment type="similarity">
    <text evidence="2">Belongs to the major facilitator superfamily. Bcr/CmlA family.</text>
</comment>
<dbReference type="RefSeq" id="WP_104160117.1">
    <property type="nucleotide sequence ID" value="NZ_CP076456.1"/>
</dbReference>
<dbReference type="CDD" id="cd17320">
    <property type="entry name" value="MFS_MdfA_MDR_like"/>
    <property type="match status" value="1"/>
</dbReference>
<name>A0A975S5J2_9MICC</name>
<feature type="transmembrane region" description="Helical" evidence="8">
    <location>
        <begin position="310"/>
        <end position="328"/>
    </location>
</feature>
<evidence type="ECO:0000256" key="6">
    <source>
        <dbReference type="ARBA" id="ARBA00022989"/>
    </source>
</evidence>
<keyword evidence="5 8" id="KW-0812">Transmembrane</keyword>
<feature type="transmembrane region" description="Helical" evidence="8">
    <location>
        <begin position="141"/>
        <end position="160"/>
    </location>
</feature>
<sequence length="401" mass="40461">MFSPFRRKPVTAMTTGLLLVLALLSATGPFATDLYLPSFPAMTDELEASATAVQLTLTAFLLGMGAGQLVFGPLSDRYGRFRPLFLGSAGFVVASAVCALAPNLAVLVAGRLLQGLCASAGVVIARAMVADLTTGATSARTFSLLMTIGGVAPVVAPTVGGLLAEHLGWRGVLWVLAGLALVMFVCVAGVLAESQPLHHRSSGPMLAGLSGVVANRKFLGYAVLFASTFGVLMAYISASPFVYQNLMGLTASAYGLAFGVNAMGLVGAGFVSARLARRIPPRKTVTAAVSVLLTMSVAVLVLSVSAAPPLLLAVPIFFAATSVGFIMGNTTSLALAEVGLAAGSGSAVLGGGQFFAGALVSPLTGLAGEESAVPLAVIMTLSALVAVAALIATRTRSASGR</sequence>
<dbReference type="InterPro" id="IPR020846">
    <property type="entry name" value="MFS_dom"/>
</dbReference>
<feature type="domain" description="Major facilitator superfamily (MFS) profile" evidence="9">
    <location>
        <begin position="17"/>
        <end position="394"/>
    </location>
</feature>
<organism evidence="10 11">
    <name type="scientific">Arthrobacter sunyaminii</name>
    <dbReference type="NCBI Taxonomy" id="2816859"/>
    <lineage>
        <taxon>Bacteria</taxon>
        <taxon>Bacillati</taxon>
        <taxon>Actinomycetota</taxon>
        <taxon>Actinomycetes</taxon>
        <taxon>Micrococcales</taxon>
        <taxon>Micrococcaceae</taxon>
        <taxon>Arthrobacter</taxon>
    </lineage>
</organism>
<keyword evidence="4" id="KW-1003">Cell membrane</keyword>
<keyword evidence="3" id="KW-0813">Transport</keyword>
<dbReference type="GO" id="GO:1990961">
    <property type="term" value="P:xenobiotic detoxification by transmembrane export across the plasma membrane"/>
    <property type="evidence" value="ECO:0007669"/>
    <property type="project" value="InterPro"/>
</dbReference>
<feature type="transmembrane region" description="Helical" evidence="8">
    <location>
        <begin position="112"/>
        <end position="129"/>
    </location>
</feature>
<dbReference type="GO" id="GO:0042910">
    <property type="term" value="F:xenobiotic transmembrane transporter activity"/>
    <property type="evidence" value="ECO:0007669"/>
    <property type="project" value="InterPro"/>
</dbReference>
<comment type="subcellular location">
    <subcellularLocation>
        <location evidence="1">Cell membrane</location>
        <topology evidence="1">Multi-pass membrane protein</topology>
    </subcellularLocation>
</comment>
<dbReference type="PANTHER" id="PTHR23502">
    <property type="entry name" value="MAJOR FACILITATOR SUPERFAMILY"/>
    <property type="match status" value="1"/>
</dbReference>
<dbReference type="Gene3D" id="1.20.1720.10">
    <property type="entry name" value="Multidrug resistance protein D"/>
    <property type="match status" value="1"/>
</dbReference>
<evidence type="ECO:0000259" key="9">
    <source>
        <dbReference type="PROSITE" id="PS50850"/>
    </source>
</evidence>
<evidence type="ECO:0000256" key="8">
    <source>
        <dbReference type="SAM" id="Phobius"/>
    </source>
</evidence>
<evidence type="ECO:0000256" key="2">
    <source>
        <dbReference type="ARBA" id="ARBA00006236"/>
    </source>
</evidence>
<dbReference type="Pfam" id="PF07690">
    <property type="entry name" value="MFS_1"/>
    <property type="match status" value="1"/>
</dbReference>
<dbReference type="InterPro" id="IPR036259">
    <property type="entry name" value="MFS_trans_sf"/>
</dbReference>
<dbReference type="InterPro" id="IPR011701">
    <property type="entry name" value="MFS"/>
</dbReference>
<evidence type="ECO:0000313" key="10">
    <source>
        <dbReference type="EMBL" id="QWQ36102.1"/>
    </source>
</evidence>
<keyword evidence="11" id="KW-1185">Reference proteome</keyword>
<dbReference type="KEGG" id="asun:KG104_16960"/>
<protein>
    <submittedName>
        <fullName evidence="10">Multidrug effflux MFS transporter</fullName>
    </submittedName>
</protein>
<reference evidence="10" key="1">
    <citation type="submission" date="2021-06" db="EMBL/GenBank/DDBJ databases">
        <title>Novel species in genus Arthrobacter.</title>
        <authorList>
            <person name="Zhang G."/>
        </authorList>
    </citation>
    <scope>NUCLEOTIDE SEQUENCE</scope>
    <source>
        <strain evidence="10">Zg-ZUI122</strain>
    </source>
</reference>
<evidence type="ECO:0000313" key="11">
    <source>
        <dbReference type="Proteomes" id="UP000680588"/>
    </source>
</evidence>
<dbReference type="NCBIfam" id="TIGR00710">
    <property type="entry name" value="efflux_Bcr_CflA"/>
    <property type="match status" value="1"/>
</dbReference>
<gene>
    <name evidence="10" type="ORF">KG104_16960</name>
</gene>
<evidence type="ECO:0000256" key="3">
    <source>
        <dbReference type="ARBA" id="ARBA00022448"/>
    </source>
</evidence>
<dbReference type="PROSITE" id="PS50850">
    <property type="entry name" value="MFS"/>
    <property type="match status" value="1"/>
</dbReference>
<keyword evidence="6 8" id="KW-1133">Transmembrane helix</keyword>
<dbReference type="Proteomes" id="UP000680588">
    <property type="component" value="Chromosome"/>
</dbReference>
<feature type="transmembrane region" description="Helical" evidence="8">
    <location>
        <begin position="285"/>
        <end position="304"/>
    </location>
</feature>
<evidence type="ECO:0000256" key="1">
    <source>
        <dbReference type="ARBA" id="ARBA00004651"/>
    </source>
</evidence>
<dbReference type="EMBL" id="CP076456">
    <property type="protein sequence ID" value="QWQ36102.1"/>
    <property type="molecule type" value="Genomic_DNA"/>
</dbReference>
<accession>A0A975S5J2</accession>
<proteinExistence type="inferred from homology"/>
<dbReference type="SUPFAM" id="SSF103473">
    <property type="entry name" value="MFS general substrate transporter"/>
    <property type="match status" value="1"/>
</dbReference>
<feature type="transmembrane region" description="Helical" evidence="8">
    <location>
        <begin position="372"/>
        <end position="392"/>
    </location>
</feature>
<feature type="transmembrane region" description="Helical" evidence="8">
    <location>
        <begin position="50"/>
        <end position="72"/>
    </location>
</feature>
<feature type="transmembrane region" description="Helical" evidence="8">
    <location>
        <begin position="218"/>
        <end position="238"/>
    </location>
</feature>
<feature type="transmembrane region" description="Helical" evidence="8">
    <location>
        <begin position="84"/>
        <end position="106"/>
    </location>
</feature>
<dbReference type="PANTHER" id="PTHR23502:SF132">
    <property type="entry name" value="POLYAMINE TRANSPORTER 2-RELATED"/>
    <property type="match status" value="1"/>
</dbReference>
<evidence type="ECO:0000256" key="4">
    <source>
        <dbReference type="ARBA" id="ARBA00022475"/>
    </source>
</evidence>
<dbReference type="GO" id="GO:0005886">
    <property type="term" value="C:plasma membrane"/>
    <property type="evidence" value="ECO:0007669"/>
    <property type="project" value="UniProtKB-SubCell"/>
</dbReference>
<evidence type="ECO:0000256" key="7">
    <source>
        <dbReference type="ARBA" id="ARBA00023136"/>
    </source>
</evidence>
<feature type="transmembrane region" description="Helical" evidence="8">
    <location>
        <begin position="172"/>
        <end position="192"/>
    </location>
</feature>
<dbReference type="AlphaFoldDB" id="A0A975S5J2"/>
<evidence type="ECO:0000256" key="5">
    <source>
        <dbReference type="ARBA" id="ARBA00022692"/>
    </source>
</evidence>
<keyword evidence="7 8" id="KW-0472">Membrane</keyword>
<dbReference type="InterPro" id="IPR004812">
    <property type="entry name" value="Efflux_drug-R_Bcr/CmlA"/>
</dbReference>
<feature type="transmembrane region" description="Helical" evidence="8">
    <location>
        <begin position="340"/>
        <end position="360"/>
    </location>
</feature>
<feature type="transmembrane region" description="Helical" evidence="8">
    <location>
        <begin position="253"/>
        <end position="273"/>
    </location>
</feature>